<feature type="compositionally biased region" description="Basic and acidic residues" evidence="1">
    <location>
        <begin position="1"/>
        <end position="13"/>
    </location>
</feature>
<name>A0A0J8DU21_BETVV</name>
<keyword evidence="3" id="KW-1185">Reference proteome</keyword>
<sequence length="229" mass="24307">MADMKQDDPEKEQNSSAAALKQGDNQPKQNLSKLDAEQGNNETNPESSADDANQDNDATVQGDTEKSAVKNKKRNRRKSKSAKDSMEMAAAAPAPTQDDTETAEIKQRIKQFGNEIRSAAAVGKSQTEADAANDGNPVTTSRRLSADAIEFVPSSMNSATPQTTSTLPLSAVNTPDFVAASGLPPTAVNAPEFVPNPTPADPPSEKPTLTRPKSVKDIITKFDNSAKEP</sequence>
<dbReference type="AlphaFoldDB" id="A0A0J8DU21"/>
<feature type="region of interest" description="Disordered" evidence="1">
    <location>
        <begin position="188"/>
        <end position="229"/>
    </location>
</feature>
<dbReference type="EMBL" id="KQ094400">
    <property type="protein sequence ID" value="KMS94305.1"/>
    <property type="molecule type" value="Genomic_DNA"/>
</dbReference>
<proteinExistence type="predicted"/>
<feature type="compositionally biased region" description="Polar residues" evidence="1">
    <location>
        <begin position="23"/>
        <end position="47"/>
    </location>
</feature>
<evidence type="ECO:0000256" key="1">
    <source>
        <dbReference type="SAM" id="MobiDB-lite"/>
    </source>
</evidence>
<feature type="compositionally biased region" description="Basic and acidic residues" evidence="1">
    <location>
        <begin position="214"/>
        <end position="229"/>
    </location>
</feature>
<feature type="region of interest" description="Disordered" evidence="1">
    <location>
        <begin position="119"/>
        <end position="142"/>
    </location>
</feature>
<accession>A0A0J8DU21</accession>
<protein>
    <submittedName>
        <fullName evidence="2">Uncharacterized protein</fullName>
    </submittedName>
</protein>
<feature type="compositionally biased region" description="Low complexity" evidence="1">
    <location>
        <begin position="87"/>
        <end position="97"/>
    </location>
</feature>
<evidence type="ECO:0000313" key="2">
    <source>
        <dbReference type="EMBL" id="KMS94305.1"/>
    </source>
</evidence>
<feature type="region of interest" description="Disordered" evidence="1">
    <location>
        <begin position="1"/>
        <end position="104"/>
    </location>
</feature>
<reference evidence="2 3" key="1">
    <citation type="journal article" date="2014" name="Nature">
        <title>The genome of the recently domesticated crop plant sugar beet (Beta vulgaris).</title>
        <authorList>
            <person name="Dohm J.C."/>
            <person name="Minoche A.E."/>
            <person name="Holtgrawe D."/>
            <person name="Capella-Gutierrez S."/>
            <person name="Zakrzewski F."/>
            <person name="Tafer H."/>
            <person name="Rupp O."/>
            <person name="Sorensen T.R."/>
            <person name="Stracke R."/>
            <person name="Reinhardt R."/>
            <person name="Goesmann A."/>
            <person name="Kraft T."/>
            <person name="Schulz B."/>
            <person name="Stadler P.F."/>
            <person name="Schmidt T."/>
            <person name="Gabaldon T."/>
            <person name="Lehrach H."/>
            <person name="Weisshaar B."/>
            <person name="Himmelbauer H."/>
        </authorList>
    </citation>
    <scope>NUCLEOTIDE SEQUENCE [LARGE SCALE GENOMIC DNA]</scope>
    <source>
        <tissue evidence="2">Taproot</tissue>
    </source>
</reference>
<feature type="non-terminal residue" evidence="2">
    <location>
        <position position="229"/>
    </location>
</feature>
<organism evidence="2 3">
    <name type="scientific">Beta vulgaris subsp. vulgaris</name>
    <name type="common">Beet</name>
    <dbReference type="NCBI Taxonomy" id="3555"/>
    <lineage>
        <taxon>Eukaryota</taxon>
        <taxon>Viridiplantae</taxon>
        <taxon>Streptophyta</taxon>
        <taxon>Embryophyta</taxon>
        <taxon>Tracheophyta</taxon>
        <taxon>Spermatophyta</taxon>
        <taxon>Magnoliopsida</taxon>
        <taxon>eudicotyledons</taxon>
        <taxon>Gunneridae</taxon>
        <taxon>Pentapetalae</taxon>
        <taxon>Caryophyllales</taxon>
        <taxon>Chenopodiaceae</taxon>
        <taxon>Betoideae</taxon>
        <taxon>Beta</taxon>
    </lineage>
</organism>
<dbReference type="Proteomes" id="UP000035740">
    <property type="component" value="Unassembled WGS sequence"/>
</dbReference>
<feature type="compositionally biased region" description="Basic residues" evidence="1">
    <location>
        <begin position="69"/>
        <end position="80"/>
    </location>
</feature>
<gene>
    <name evidence="2" type="ORF">BVRB_022740</name>
</gene>
<evidence type="ECO:0000313" key="3">
    <source>
        <dbReference type="Proteomes" id="UP000035740"/>
    </source>
</evidence>